<accession>A0ABW4CQI5</accession>
<evidence type="ECO:0000313" key="10">
    <source>
        <dbReference type="Proteomes" id="UP001597192"/>
    </source>
</evidence>
<dbReference type="InterPro" id="IPR019931">
    <property type="entry name" value="LPXTG_anchor"/>
</dbReference>
<feature type="transmembrane region" description="Helical" evidence="6">
    <location>
        <begin position="588"/>
        <end position="606"/>
    </location>
</feature>
<feature type="domain" description="Gram-positive cocci surface proteins LPxTG" evidence="7">
    <location>
        <begin position="573"/>
        <end position="611"/>
    </location>
</feature>
<evidence type="ECO:0000259" key="7">
    <source>
        <dbReference type="Pfam" id="PF00746"/>
    </source>
</evidence>
<reference evidence="10" key="1">
    <citation type="journal article" date="2019" name="Int. J. Syst. Evol. Microbiol.">
        <title>The Global Catalogue of Microorganisms (GCM) 10K type strain sequencing project: providing services to taxonomists for standard genome sequencing and annotation.</title>
        <authorList>
            <consortium name="The Broad Institute Genomics Platform"/>
            <consortium name="The Broad Institute Genome Sequencing Center for Infectious Disease"/>
            <person name="Wu L."/>
            <person name="Ma J."/>
        </authorList>
    </citation>
    <scope>NUCLEOTIDE SEQUENCE [LARGE SCALE GENOMIC DNA]</scope>
    <source>
        <strain evidence="10">CCM 8947</strain>
    </source>
</reference>
<keyword evidence="4" id="KW-0572">Peptidoglycan-anchor</keyword>
<feature type="domain" description="Mub B2-like" evidence="8">
    <location>
        <begin position="333"/>
        <end position="433"/>
    </location>
</feature>
<sequence>MAKMINESKHRVKLYKRGRQWVAMGLTVLALGSAVAVTLPMTSPVQVVQAADDDGTIPTFNGVGRIQLTGNTATNPQPVTLVIEYVDVDNNDAVLERDIFANQLTGNTGTYNTVGTNLTPLDYGNFGSQPSRYEYADQYIINFSIPEDATGEYVVQFPMKQVHAYDTTTTTLAVSYTGLPNAASYATNATYTWNTDINNATGQVVYTYAGLSGLTLPTVMGYSTTATQASANPAVTTYDTLTNGAPQNTSITFNYTADPQYSYIQYIDDDNNHYQVGTLENLSGVTDETINWTATVPDGYQLADGQAASGTLTLSYNEDGDMPVVQVHLTHKHTQSTMTTTNSVAYTYAETDGFLPAAQRTALPATQNVTVQWQGDTDEVTGITTWTPATETNTVTNPAVTGYHAATATTDFSQASTTETPADQTQTVAYEADPETVTVEFVDADGNVLKQQTLNGYTDQQLTIDTAALGLPDGYVLANGQAASVAYVLTGAADQTVQIHLISKDASTSDDTTDPDDTNTGDPDTNTGNPDTNPGTSTDDQGAGTDSTGTQQPATSKSETTTGQAKTAQTTKTKNGQNSLPQTGDETSPAGVIAGLVVIGLLFGFAGKRRHDGQNEA</sequence>
<keyword evidence="10" id="KW-1185">Reference proteome</keyword>
<keyword evidence="1" id="KW-0134">Cell wall</keyword>
<gene>
    <name evidence="9" type="ORF">ACFQ47_07280</name>
</gene>
<dbReference type="Gene3D" id="3.10.20.320">
    <property type="entry name" value="Putative peptidoglycan bound protein (lpxtg motif)"/>
    <property type="match status" value="2"/>
</dbReference>
<evidence type="ECO:0000256" key="1">
    <source>
        <dbReference type="ARBA" id="ARBA00022512"/>
    </source>
</evidence>
<evidence type="ECO:0000259" key="8">
    <source>
        <dbReference type="Pfam" id="PF17966"/>
    </source>
</evidence>
<evidence type="ECO:0000256" key="4">
    <source>
        <dbReference type="ARBA" id="ARBA00023088"/>
    </source>
</evidence>
<dbReference type="Proteomes" id="UP001597192">
    <property type="component" value="Unassembled WGS sequence"/>
</dbReference>
<dbReference type="NCBIfam" id="TIGR03715">
    <property type="entry name" value="KxYKxGKxW"/>
    <property type="match status" value="1"/>
</dbReference>
<name>A0ABW4CQI5_9LACO</name>
<proteinExistence type="predicted"/>
<organism evidence="9 10">
    <name type="scientific">Lacticaseibacillus yichunensis</name>
    <dbReference type="NCBI Taxonomy" id="2486015"/>
    <lineage>
        <taxon>Bacteria</taxon>
        <taxon>Bacillati</taxon>
        <taxon>Bacillota</taxon>
        <taxon>Bacilli</taxon>
        <taxon>Lactobacillales</taxon>
        <taxon>Lactobacillaceae</taxon>
        <taxon>Lacticaseibacillus</taxon>
    </lineage>
</organism>
<feature type="region of interest" description="Disordered" evidence="5">
    <location>
        <begin position="506"/>
        <end position="588"/>
    </location>
</feature>
<dbReference type="InterPro" id="IPR022263">
    <property type="entry name" value="KxYKxGKxW"/>
</dbReference>
<dbReference type="Pfam" id="PF00746">
    <property type="entry name" value="Gram_pos_anchor"/>
    <property type="match status" value="1"/>
</dbReference>
<keyword evidence="6" id="KW-0812">Transmembrane</keyword>
<keyword evidence="3" id="KW-0732">Signal</keyword>
<evidence type="ECO:0000256" key="5">
    <source>
        <dbReference type="SAM" id="MobiDB-lite"/>
    </source>
</evidence>
<evidence type="ECO:0000256" key="6">
    <source>
        <dbReference type="SAM" id="Phobius"/>
    </source>
</evidence>
<keyword evidence="6" id="KW-0472">Membrane</keyword>
<evidence type="ECO:0000313" key="9">
    <source>
        <dbReference type="EMBL" id="MFD1432484.1"/>
    </source>
</evidence>
<evidence type="ECO:0000256" key="2">
    <source>
        <dbReference type="ARBA" id="ARBA00022525"/>
    </source>
</evidence>
<feature type="compositionally biased region" description="Low complexity" evidence="5">
    <location>
        <begin position="520"/>
        <end position="538"/>
    </location>
</feature>
<dbReference type="EMBL" id="JBHTOG010000038">
    <property type="protein sequence ID" value="MFD1432484.1"/>
    <property type="molecule type" value="Genomic_DNA"/>
</dbReference>
<dbReference type="Pfam" id="PF17966">
    <property type="entry name" value="Muc_B2"/>
    <property type="match status" value="1"/>
</dbReference>
<dbReference type="Gene3D" id="2.60.40.4300">
    <property type="match status" value="1"/>
</dbReference>
<evidence type="ECO:0000256" key="3">
    <source>
        <dbReference type="ARBA" id="ARBA00022729"/>
    </source>
</evidence>
<dbReference type="InterPro" id="IPR041495">
    <property type="entry name" value="Mub_B2"/>
</dbReference>
<dbReference type="Pfam" id="PF19258">
    <property type="entry name" value="KxYKxGKxW_sig"/>
    <property type="match status" value="1"/>
</dbReference>
<feature type="compositionally biased region" description="Low complexity" evidence="5">
    <location>
        <begin position="560"/>
        <end position="578"/>
    </location>
</feature>
<dbReference type="NCBIfam" id="TIGR01167">
    <property type="entry name" value="LPXTG_anchor"/>
    <property type="match status" value="1"/>
</dbReference>
<dbReference type="RefSeq" id="WP_125696640.1">
    <property type="nucleotide sequence ID" value="NZ_JBHTOG010000038.1"/>
</dbReference>
<comment type="caution">
    <text evidence="9">The sequence shown here is derived from an EMBL/GenBank/DDBJ whole genome shotgun (WGS) entry which is preliminary data.</text>
</comment>
<protein>
    <submittedName>
        <fullName evidence="9">KxYKxGKxW signal peptide domain-containing protein</fullName>
    </submittedName>
</protein>
<keyword evidence="6" id="KW-1133">Transmembrane helix</keyword>
<feature type="compositionally biased region" description="Polar residues" evidence="5">
    <location>
        <begin position="544"/>
        <end position="559"/>
    </location>
</feature>
<keyword evidence="2" id="KW-0964">Secreted</keyword>